<evidence type="ECO:0000313" key="2">
    <source>
        <dbReference type="Proteomes" id="UP000606974"/>
    </source>
</evidence>
<name>A0A8H7E4J6_9EURO</name>
<accession>A0A8H7E4J6</accession>
<sequence length="85" mass="10284">MIRVSQRDRSIWKIEKSRGKDTTIMYKRIKPERIYMWNEERIVGTEHEWMEENQCASGVIRSTANPLGRIRQAGNSWYRINKERN</sequence>
<dbReference type="Proteomes" id="UP000606974">
    <property type="component" value="Unassembled WGS sequence"/>
</dbReference>
<organism evidence="1 2">
    <name type="scientific">Endocarpon pusillum</name>
    <dbReference type="NCBI Taxonomy" id="364733"/>
    <lineage>
        <taxon>Eukaryota</taxon>
        <taxon>Fungi</taxon>
        <taxon>Dikarya</taxon>
        <taxon>Ascomycota</taxon>
        <taxon>Pezizomycotina</taxon>
        <taxon>Eurotiomycetes</taxon>
        <taxon>Chaetothyriomycetidae</taxon>
        <taxon>Verrucariales</taxon>
        <taxon>Verrucariaceae</taxon>
        <taxon>Endocarpon</taxon>
    </lineage>
</organism>
<dbReference type="AlphaFoldDB" id="A0A8H7E4J6"/>
<protein>
    <submittedName>
        <fullName evidence="1">Uncharacterized protein</fullName>
    </submittedName>
</protein>
<gene>
    <name evidence="1" type="ORF">GJ744_008354</name>
</gene>
<keyword evidence="2" id="KW-1185">Reference proteome</keyword>
<comment type="caution">
    <text evidence="1">The sequence shown here is derived from an EMBL/GenBank/DDBJ whole genome shotgun (WGS) entry which is preliminary data.</text>
</comment>
<proteinExistence type="predicted"/>
<dbReference type="EMBL" id="JAACFV010000045">
    <property type="protein sequence ID" value="KAF7509127.1"/>
    <property type="molecule type" value="Genomic_DNA"/>
</dbReference>
<reference evidence="1" key="1">
    <citation type="submission" date="2020-02" db="EMBL/GenBank/DDBJ databases">
        <authorList>
            <person name="Palmer J.M."/>
        </authorList>
    </citation>
    <scope>NUCLEOTIDE SEQUENCE</scope>
    <source>
        <strain evidence="1">EPUS1.4</strain>
        <tissue evidence="1">Thallus</tissue>
    </source>
</reference>
<evidence type="ECO:0000313" key="1">
    <source>
        <dbReference type="EMBL" id="KAF7509127.1"/>
    </source>
</evidence>